<comment type="similarity">
    <text evidence="2">Belongs to the phosphohexose mutase family.</text>
</comment>
<dbReference type="InterPro" id="IPR016066">
    <property type="entry name" value="A-D-PHexomutase_CS"/>
</dbReference>
<evidence type="ECO:0000259" key="9">
    <source>
        <dbReference type="Pfam" id="PF21404"/>
    </source>
</evidence>
<keyword evidence="3" id="KW-0479">Metal-binding</keyword>
<dbReference type="PROSITE" id="PS00710">
    <property type="entry name" value="PGM_PMM"/>
    <property type="match status" value="1"/>
</dbReference>
<feature type="compositionally biased region" description="Basic and acidic residues" evidence="6">
    <location>
        <begin position="672"/>
        <end position="711"/>
    </location>
</feature>
<feature type="domain" description="Alpha-D-phosphohexomutase alpha/beta/alpha" evidence="8">
    <location>
        <begin position="62"/>
        <end position="105"/>
    </location>
</feature>
<reference evidence="10 11" key="1">
    <citation type="submission" date="2017-12" db="EMBL/GenBank/DDBJ databases">
        <authorList>
            <person name="Pombert J.-F."/>
            <person name="Haag K.L."/>
            <person name="Ebert D."/>
        </authorList>
    </citation>
    <scope>NUCLEOTIDE SEQUENCE [LARGE SCALE GENOMIC DNA]</scope>
    <source>
        <strain evidence="10">FI-OER-3-3</strain>
    </source>
</reference>
<protein>
    <submittedName>
        <fullName evidence="10">Phosphoacetylglucosamine mutase</fullName>
    </submittedName>
</protein>
<evidence type="ECO:0000313" key="11">
    <source>
        <dbReference type="Proteomes" id="UP000292362"/>
    </source>
</evidence>
<evidence type="ECO:0000256" key="4">
    <source>
        <dbReference type="ARBA" id="ARBA00022842"/>
    </source>
</evidence>
<proteinExistence type="inferred from homology"/>
<dbReference type="GO" id="GO:0006048">
    <property type="term" value="P:UDP-N-acetylglucosamine biosynthetic process"/>
    <property type="evidence" value="ECO:0007669"/>
    <property type="project" value="TreeGrafter"/>
</dbReference>
<name>A0A4Q9L400_9MICR</name>
<dbReference type="InterPro" id="IPR005843">
    <property type="entry name" value="A-D-PHexomutase_C"/>
</dbReference>
<feature type="compositionally biased region" description="Low complexity" evidence="6">
    <location>
        <begin position="401"/>
        <end position="431"/>
    </location>
</feature>
<gene>
    <name evidence="10" type="ORF">CWI37_0600p0030</name>
</gene>
<keyword evidence="4" id="KW-0460">Magnesium</keyword>
<dbReference type="PANTHER" id="PTHR45955:SF1">
    <property type="entry name" value="PHOSPHOACETYLGLUCOSAMINE MUTASE"/>
    <property type="match status" value="1"/>
</dbReference>
<organism evidence="10 11">
    <name type="scientific">Hamiltosporidium tvaerminnensis</name>
    <dbReference type="NCBI Taxonomy" id="1176355"/>
    <lineage>
        <taxon>Eukaryota</taxon>
        <taxon>Fungi</taxon>
        <taxon>Fungi incertae sedis</taxon>
        <taxon>Microsporidia</taxon>
        <taxon>Dubosqiidae</taxon>
        <taxon>Hamiltosporidium</taxon>
    </lineage>
</organism>
<evidence type="ECO:0000259" key="8">
    <source>
        <dbReference type="Pfam" id="PF02878"/>
    </source>
</evidence>
<feature type="domain" description="Alpha-D-phosphohexomutase C-terminal" evidence="7">
    <location>
        <begin position="757"/>
        <end position="785"/>
    </location>
</feature>
<evidence type="ECO:0000256" key="2">
    <source>
        <dbReference type="ARBA" id="ARBA00010231"/>
    </source>
</evidence>
<dbReference type="EMBL" id="PITJ01000600">
    <property type="protein sequence ID" value="TBU01916.1"/>
    <property type="molecule type" value="Genomic_DNA"/>
</dbReference>
<evidence type="ECO:0000259" key="7">
    <source>
        <dbReference type="Pfam" id="PF00408"/>
    </source>
</evidence>
<dbReference type="GO" id="GO:0004610">
    <property type="term" value="F:phosphoacetylglucosamine mutase activity"/>
    <property type="evidence" value="ECO:0007669"/>
    <property type="project" value="TreeGrafter"/>
</dbReference>
<evidence type="ECO:0000313" key="10">
    <source>
        <dbReference type="EMBL" id="TBU01916.1"/>
    </source>
</evidence>
<dbReference type="InterPro" id="IPR005844">
    <property type="entry name" value="A-D-PHexomutase_a/b/a-I"/>
</dbReference>
<dbReference type="Gene3D" id="3.30.310.50">
    <property type="entry name" value="Alpha-D-phosphohexomutase, C-terminal domain"/>
    <property type="match status" value="1"/>
</dbReference>
<feature type="domain" description="Alpha-D-phosphohexomutase alpha/beta/alpha" evidence="8">
    <location>
        <begin position="128"/>
        <end position="180"/>
    </location>
</feature>
<feature type="domain" description="Phosphoacetylglucosamine mutase AMG1" evidence="9">
    <location>
        <begin position="449"/>
        <end position="536"/>
    </location>
</feature>
<evidence type="ECO:0000256" key="1">
    <source>
        <dbReference type="ARBA" id="ARBA00001946"/>
    </source>
</evidence>
<evidence type="ECO:0000256" key="6">
    <source>
        <dbReference type="SAM" id="MobiDB-lite"/>
    </source>
</evidence>
<dbReference type="Gene3D" id="3.40.120.10">
    <property type="entry name" value="Alpha-D-Glucose-1,6-Bisphosphate, subunit A, domain 3"/>
    <property type="match status" value="1"/>
</dbReference>
<dbReference type="Pfam" id="PF00408">
    <property type="entry name" value="PGM_PMM_IV"/>
    <property type="match status" value="1"/>
</dbReference>
<comment type="cofactor">
    <cofactor evidence="1">
        <name>Mg(2+)</name>
        <dbReference type="ChEBI" id="CHEBI:18420"/>
    </cofactor>
</comment>
<dbReference type="InterPro" id="IPR036900">
    <property type="entry name" value="A-D-PHexomutase_C_sf"/>
</dbReference>
<dbReference type="Pfam" id="PF21404">
    <property type="entry name" value="AMG1_III"/>
    <property type="match status" value="1"/>
</dbReference>
<evidence type="ECO:0000256" key="5">
    <source>
        <dbReference type="ARBA" id="ARBA00023235"/>
    </source>
</evidence>
<dbReference type="InterPro" id="IPR016055">
    <property type="entry name" value="A-D-PHexomutase_a/b/a-I/II/III"/>
</dbReference>
<feature type="compositionally biased region" description="Low complexity" evidence="6">
    <location>
        <begin position="366"/>
        <end position="378"/>
    </location>
</feature>
<dbReference type="InterPro" id="IPR049022">
    <property type="entry name" value="AMG1_III"/>
</dbReference>
<feature type="region of interest" description="Disordered" evidence="6">
    <location>
        <begin position="206"/>
        <end position="232"/>
    </location>
</feature>
<dbReference type="AlphaFoldDB" id="A0A4Q9L400"/>
<dbReference type="SUPFAM" id="SSF53738">
    <property type="entry name" value="Phosphoglucomutase, first 3 domains"/>
    <property type="match status" value="2"/>
</dbReference>
<feature type="region of interest" description="Disordered" evidence="6">
    <location>
        <begin position="358"/>
        <end position="431"/>
    </location>
</feature>
<dbReference type="SUPFAM" id="SSF55957">
    <property type="entry name" value="Phosphoglucomutase, C-terminal domain"/>
    <property type="match status" value="1"/>
</dbReference>
<dbReference type="VEuPathDB" id="MicrosporidiaDB:CWI37_0600p0030"/>
<dbReference type="Proteomes" id="UP000292362">
    <property type="component" value="Unassembled WGS sequence"/>
</dbReference>
<comment type="caution">
    <text evidence="10">The sequence shown here is derived from an EMBL/GenBank/DDBJ whole genome shotgun (WGS) entry which is preliminary data.</text>
</comment>
<dbReference type="GO" id="GO:0005975">
    <property type="term" value="P:carbohydrate metabolic process"/>
    <property type="evidence" value="ECO:0007669"/>
    <property type="project" value="InterPro"/>
</dbReference>
<keyword evidence="5" id="KW-0413">Isomerase</keyword>
<feature type="compositionally biased region" description="Basic and acidic residues" evidence="6">
    <location>
        <begin position="379"/>
        <end position="400"/>
    </location>
</feature>
<sequence length="815" mass="91276">MPLSKKEILTYLTPLPKNLTKPQKPLFYGTAGYRAHASLLPPIVSRCALIAYLRSTTFAGKNIGIMLTASHNPEDQNGIKFIDHNGDMFDETWEKLCDEIVNSEDKDFYTVINRAHRKYGNMRDIGDGPRASLILGHDTRPSHTTLIQNIYDTLESFNIQITNYQLTTTPELHFLVRHSNLLSTLPPKNSYLDHLTNLYTQLKQALNDRDNKSDGNRDGDRDNKLDRDNNIDKDNITDNIIDSIDRNSIDKNSIIDRNSIDKNSIIEEEVNNPNTTPLTTYVDTSNGVIEYKLLYLKNKIPLNYHIINKKGPLNYKCGSDYIKTYNLPPFNINTCIYDIDLCASFDGDADRIVYFYSSNRGEGSNRDGSSNRDNNSNTNKDKDNISNNTNKDKDNTKDKNNISNANKDNTNTNTNNTNKNNISNNTNNTKDNINTPISNTNINNISVIDGDSLAVLLITYIYTLINNTDITCGIILTYYSNTSLLDFLYNKGYKVSIVNTGVKNLVKAARLYDIGIYFESNGHGSVIFSERVRGMIGSGVGIVGGSVVEGGIVRGVDSSLGIDSNTSLVDSSEVRGNKGSEVNTLISNTPLSNTPPNNQHSNNTILNILSLFFDPCIGDALSNFLIINLLFKKEDFYKLNSLYLKYPNRLICIPVKNKSVLKVGISSGIGDSSRDSGRLDSSRDRLDSSRDSSRDRLDSSRDRSNTNRIDSNRIDSRLDSNRLDSRLDTNKLSSNVLEPVELKRRVEQICLQKEVIRVYIRPSGTEECIRVYVECRSVEECDKIVLCVAQDVYDLCDSVLGSRVSRVSILVGLVS</sequence>
<dbReference type="PANTHER" id="PTHR45955">
    <property type="entry name" value="PHOSPHOACETYLGLUCOSAMINE MUTASE"/>
    <property type="match status" value="1"/>
</dbReference>
<evidence type="ECO:0000256" key="3">
    <source>
        <dbReference type="ARBA" id="ARBA00022723"/>
    </source>
</evidence>
<accession>A0A4Q9L400</accession>
<dbReference type="GO" id="GO:0000287">
    <property type="term" value="F:magnesium ion binding"/>
    <property type="evidence" value="ECO:0007669"/>
    <property type="project" value="InterPro"/>
</dbReference>
<dbReference type="Pfam" id="PF02878">
    <property type="entry name" value="PGM_PMM_I"/>
    <property type="match status" value="2"/>
</dbReference>
<feature type="region of interest" description="Disordered" evidence="6">
    <location>
        <begin position="669"/>
        <end position="711"/>
    </location>
</feature>